<gene>
    <name evidence="2" type="ORF">KHLLAP_LOCUS11041</name>
</gene>
<comment type="caution">
    <text evidence="2">The sequence shown here is derived from an EMBL/GenBank/DDBJ whole genome shotgun (WGS) entry which is preliminary data.</text>
</comment>
<dbReference type="EMBL" id="CAUWAG010000017">
    <property type="protein sequence ID" value="CAJ2510573.1"/>
    <property type="molecule type" value="Genomic_DNA"/>
</dbReference>
<feature type="compositionally biased region" description="Basic and acidic residues" evidence="1">
    <location>
        <begin position="56"/>
        <end position="68"/>
    </location>
</feature>
<dbReference type="Proteomes" id="UP001295740">
    <property type="component" value="Unassembled WGS sequence"/>
</dbReference>
<dbReference type="AlphaFoldDB" id="A0AAI8VUA7"/>
<name>A0AAI8VUA7_9PEZI</name>
<sequence>MAQSATKDSSVFHGSENWESWDREFQSRAIALELWDHINPDDEEREEWPEPPQKPKYKDYPKRLDRDT</sequence>
<feature type="region of interest" description="Disordered" evidence="1">
    <location>
        <begin position="42"/>
        <end position="68"/>
    </location>
</feature>
<accession>A0AAI8VUA7</accession>
<evidence type="ECO:0000313" key="2">
    <source>
        <dbReference type="EMBL" id="CAJ2510573.1"/>
    </source>
</evidence>
<reference evidence="2" key="1">
    <citation type="submission" date="2023-10" db="EMBL/GenBank/DDBJ databases">
        <authorList>
            <person name="Hackl T."/>
        </authorList>
    </citation>
    <scope>NUCLEOTIDE SEQUENCE</scope>
</reference>
<keyword evidence="3" id="KW-1185">Reference proteome</keyword>
<evidence type="ECO:0000256" key="1">
    <source>
        <dbReference type="SAM" id="MobiDB-lite"/>
    </source>
</evidence>
<protein>
    <submittedName>
        <fullName evidence="2">Uu.00g095420.m01.CDS01</fullName>
    </submittedName>
</protein>
<evidence type="ECO:0000313" key="3">
    <source>
        <dbReference type="Proteomes" id="UP001295740"/>
    </source>
</evidence>
<proteinExistence type="predicted"/>
<organism evidence="2 3">
    <name type="scientific">Anthostomella pinea</name>
    <dbReference type="NCBI Taxonomy" id="933095"/>
    <lineage>
        <taxon>Eukaryota</taxon>
        <taxon>Fungi</taxon>
        <taxon>Dikarya</taxon>
        <taxon>Ascomycota</taxon>
        <taxon>Pezizomycotina</taxon>
        <taxon>Sordariomycetes</taxon>
        <taxon>Xylariomycetidae</taxon>
        <taxon>Xylariales</taxon>
        <taxon>Xylariaceae</taxon>
        <taxon>Anthostomella</taxon>
    </lineage>
</organism>